<organism evidence="2 3">
    <name type="scientific">Candidatus Niyogibacteria bacterium RIFCSPLOWO2_02_FULL_45_13</name>
    <dbReference type="NCBI Taxonomy" id="1801725"/>
    <lineage>
        <taxon>Bacteria</taxon>
        <taxon>Candidatus Niyogiibacteriota</taxon>
    </lineage>
</organism>
<feature type="region of interest" description="Disordered" evidence="1">
    <location>
        <begin position="1"/>
        <end position="31"/>
    </location>
</feature>
<accession>A0A1G2EWW1</accession>
<protein>
    <submittedName>
        <fullName evidence="2">Uncharacterized protein</fullName>
    </submittedName>
</protein>
<dbReference type="STRING" id="1801725.A3J00_00890"/>
<evidence type="ECO:0000256" key="1">
    <source>
        <dbReference type="SAM" id="MobiDB-lite"/>
    </source>
</evidence>
<evidence type="ECO:0000313" key="2">
    <source>
        <dbReference type="EMBL" id="OGZ30207.1"/>
    </source>
</evidence>
<dbReference type="Proteomes" id="UP000178428">
    <property type="component" value="Unassembled WGS sequence"/>
</dbReference>
<sequence>MPGNDLPEGEGFDGSEDDTETEAGEEPEVNEYQRASSGANVYFKQMMRLFGRKYYGFVNMVSDVQKAGMKSVFLHDQAGVETCELELGKLWTAFKSARLSESIKQEEFDLLAVVLHPDFDHPLPEFKRVMALHMGGQEIAEFKIVRPSWIHLDRGEELDFIPTPASIGVSLPMWFGGLVDAISELAKMMDLRFEDDLSLDYRIDYIRRYLRQARQMAEVLESHAHVPGYIIDNSTFRFQRFRDGLRRVHSLIGRTSQRLSDQYLSKREAALLHK</sequence>
<gene>
    <name evidence="2" type="ORF">A3J00_00890</name>
</gene>
<reference evidence="2 3" key="1">
    <citation type="journal article" date="2016" name="Nat. Commun.">
        <title>Thousands of microbial genomes shed light on interconnected biogeochemical processes in an aquifer system.</title>
        <authorList>
            <person name="Anantharaman K."/>
            <person name="Brown C.T."/>
            <person name="Hug L.A."/>
            <person name="Sharon I."/>
            <person name="Castelle C.J."/>
            <person name="Probst A.J."/>
            <person name="Thomas B.C."/>
            <person name="Singh A."/>
            <person name="Wilkins M.J."/>
            <person name="Karaoz U."/>
            <person name="Brodie E.L."/>
            <person name="Williams K.H."/>
            <person name="Hubbard S.S."/>
            <person name="Banfield J.F."/>
        </authorList>
    </citation>
    <scope>NUCLEOTIDE SEQUENCE [LARGE SCALE GENOMIC DNA]</scope>
</reference>
<feature type="compositionally biased region" description="Acidic residues" evidence="1">
    <location>
        <begin position="7"/>
        <end position="29"/>
    </location>
</feature>
<name>A0A1G2EWW1_9BACT</name>
<evidence type="ECO:0000313" key="3">
    <source>
        <dbReference type="Proteomes" id="UP000178428"/>
    </source>
</evidence>
<comment type="caution">
    <text evidence="2">The sequence shown here is derived from an EMBL/GenBank/DDBJ whole genome shotgun (WGS) entry which is preliminary data.</text>
</comment>
<proteinExistence type="predicted"/>
<dbReference type="EMBL" id="MHMR01000026">
    <property type="protein sequence ID" value="OGZ30207.1"/>
    <property type="molecule type" value="Genomic_DNA"/>
</dbReference>
<dbReference type="AlphaFoldDB" id="A0A1G2EWW1"/>